<evidence type="ECO:0000256" key="6">
    <source>
        <dbReference type="ARBA" id="ARBA00023306"/>
    </source>
</evidence>
<feature type="region of interest" description="Disordered" evidence="7">
    <location>
        <begin position="250"/>
        <end position="289"/>
    </location>
</feature>
<feature type="compositionally biased region" description="Polar residues" evidence="7">
    <location>
        <begin position="264"/>
        <end position="289"/>
    </location>
</feature>
<keyword evidence="3" id="KW-0158">Chromosome</keyword>
<protein>
    <recommendedName>
        <fullName evidence="8">Telomere-associated protein Rif1 N-terminal domain-containing protein</fullName>
    </recommendedName>
</protein>
<organism evidence="9 10">
    <name type="scientific">Pachysolen tannophilus NRRL Y-2460</name>
    <dbReference type="NCBI Taxonomy" id="669874"/>
    <lineage>
        <taxon>Eukaryota</taxon>
        <taxon>Fungi</taxon>
        <taxon>Dikarya</taxon>
        <taxon>Ascomycota</taxon>
        <taxon>Saccharomycotina</taxon>
        <taxon>Pichiomycetes</taxon>
        <taxon>Pachysolenaceae</taxon>
        <taxon>Pachysolen</taxon>
    </lineage>
</organism>
<feature type="region of interest" description="Disordered" evidence="7">
    <location>
        <begin position="1602"/>
        <end position="1632"/>
    </location>
</feature>
<evidence type="ECO:0000259" key="8">
    <source>
        <dbReference type="Pfam" id="PF12231"/>
    </source>
</evidence>
<comment type="subcellular location">
    <subcellularLocation>
        <location evidence="2">Chromosome</location>
        <location evidence="2">Telomere</location>
    </subcellularLocation>
    <subcellularLocation>
        <location evidence="1">Nucleus</location>
    </subcellularLocation>
</comment>
<reference evidence="10" key="1">
    <citation type="submission" date="2016-05" db="EMBL/GenBank/DDBJ databases">
        <title>Comparative genomics of biotechnologically important yeasts.</title>
        <authorList>
            <consortium name="DOE Joint Genome Institute"/>
            <person name="Riley R."/>
            <person name="Haridas S."/>
            <person name="Wolfe K.H."/>
            <person name="Lopes M.R."/>
            <person name="Hittinger C.T."/>
            <person name="Goker M."/>
            <person name="Salamov A."/>
            <person name="Wisecaver J."/>
            <person name="Long T.M."/>
            <person name="Aerts A.L."/>
            <person name="Barry K."/>
            <person name="Choi C."/>
            <person name="Clum A."/>
            <person name="Coughlan A.Y."/>
            <person name="Deshpande S."/>
            <person name="Douglass A.P."/>
            <person name="Hanson S.J."/>
            <person name="Klenk H.-P."/>
            <person name="Labutti K."/>
            <person name="Lapidus A."/>
            <person name="Lindquist E."/>
            <person name="Lipzen A."/>
            <person name="Meier-Kolthoff J.P."/>
            <person name="Ohm R.A."/>
            <person name="Otillar R.P."/>
            <person name="Pangilinan J."/>
            <person name="Peng Y."/>
            <person name="Rokas A."/>
            <person name="Rosa C.A."/>
            <person name="Scheuner C."/>
            <person name="Sibirny A.A."/>
            <person name="Slot J.C."/>
            <person name="Stielow J.B."/>
            <person name="Sun H."/>
            <person name="Kurtzman C.P."/>
            <person name="Blackwell M."/>
            <person name="Grigoriev I.V."/>
            <person name="Jeffries T.W."/>
        </authorList>
    </citation>
    <scope>NUCLEOTIDE SEQUENCE [LARGE SCALE GENOMIC DNA]</scope>
    <source>
        <strain evidence="10">NRRL Y-2460</strain>
    </source>
</reference>
<dbReference type="InterPro" id="IPR022031">
    <property type="entry name" value="Rif1_N"/>
</dbReference>
<name>A0A1E4U077_PACTA</name>
<feature type="region of interest" description="Disordered" evidence="7">
    <location>
        <begin position="530"/>
        <end position="557"/>
    </location>
</feature>
<feature type="domain" description="Telomere-associated protein Rif1 N-terminal" evidence="8">
    <location>
        <begin position="609"/>
        <end position="971"/>
    </location>
</feature>
<dbReference type="GO" id="GO:0005634">
    <property type="term" value="C:nucleus"/>
    <property type="evidence" value="ECO:0007669"/>
    <property type="project" value="UniProtKB-SubCell"/>
</dbReference>
<gene>
    <name evidence="9" type="ORF">PACTADRAFT_49060</name>
</gene>
<feature type="compositionally biased region" description="Low complexity" evidence="7">
    <location>
        <begin position="1701"/>
        <end position="1715"/>
    </location>
</feature>
<dbReference type="STRING" id="669874.A0A1E4U077"/>
<keyword evidence="4" id="KW-0779">Telomere</keyword>
<evidence type="ECO:0000256" key="7">
    <source>
        <dbReference type="SAM" id="MobiDB-lite"/>
    </source>
</evidence>
<dbReference type="GO" id="GO:0000723">
    <property type="term" value="P:telomere maintenance"/>
    <property type="evidence" value="ECO:0007669"/>
    <property type="project" value="TreeGrafter"/>
</dbReference>
<keyword evidence="5" id="KW-0539">Nucleus</keyword>
<sequence length="1917" mass="216418">MDHKHGHRLEIDMPVTAKTTRSGSRSKSRLRSRKGRFPAVGNRMSASCLSSRGSLLIRDNENKESVISDDIEELSIKEFKANSNIRTGGRSRECWYFDVDSPEDRESLLSNLGIGSFFSEPLVSPSSPKSSLGSKVFQYQKKRLNIGSGPQRYVEMGNFLQTKNLKRRCGGILHENTHQKLNNHSEKIAFTEKIIDKIENKNFELNSEIRLDEGDNQILPLDLAGYNKDTKISEGNIHLIDNNFNFENKENVNGSDSDGDDRSLYSNSRISTPSDSQRNTPIKSVTTSLQNPELCDASAASPLSSRKRKRALDTIFYDVFEPRKTKPLPTTATTTTTTITPNFGILNKKSDNTLNEKEIPDSNIKELENELVVQEENFENKQIEKETLAPTSDIKETESGKTTVTEIITHNIDIPESNEQQKYAILPLPKLIQKSPKLPVIQETEIQNHRTKEYKQKDFPHDEFSLLSSPIEKEVNHKNKEILAASQHTEIPKSVLPTGKSTVTSLSKESTPLKKKVAFSDDIETSELQVQSSPLKGSTPLKSILKNDKNPSFSSPLKKEHKQLTNKLLLEPPHWSKGFILALEAKNEEEISILINRTVSALGDEKFDLKFEVYASLNNLIKINDVAVSVPAFARCSKELLRYIVRDIYECENDLLSEGLNNPFVTRIDTQAIKLLNYLFSYQEINKTFVVATCQHLIFHACQMLQNESIPKSLAKQYLQLIGQHNLSPKIISPKTSETLLFAVLRMKYFESASIVIEKLSTLKNLISSYPSMMSKNLKSWFGFLVINLTDFHPSLHIQIINATTIVLKEFSSRYSGDRKVQYAVHAFLHQPLSDVLSNLPSQFKTQVDREMSSLSAESLSSHYLAIDYISEKLTALLENDEGESVMNIWSSLTLVMNISNERDIENWEKLSSWTDINKKCFNKHSSASKVFAVKAWKNMIYTSCSDLNLFSPLRSSFPPIKRFSLLLSPFHWASMILPLDQELADALEELFLNFCYIVINPVFTNTKITSSYAEQCWIQLINPVLVDLCFKKNALPSLAKFGSQLLTNLFSIRYPIKQHNYNQLRCLSNKKVKLFEVNSLLPKWVHSAFESINITVTYAFRSPKITSFEKLNLFSCYIKSLQQIIQREPKPSKATTDIIFSMKTLYLEFLQNTDSSIKIRYLTELLNNMGKIFGISFLFGNKRNDTNLYKSTIVKLLSQNVLEVQLAELCNSIIQGLSPELKLSFFNDLLSLDREVLTRIVCEDLNQNLFLKNANLDYKALGYIFSVVPGKFIKPETISDMLNHIKTSAKDKNFFYSIRSLINVGWDDSMFNYAIEILYSFKNSELSSSKKRSFSALFSSILKARFVAVDKKSSLSLLSLLVRLNEKEELVVFKNKAIGLFQNAIGTNDSIEASSVYASILKLFKSNEDYASLQLYVTPVINTELEKVVEELGLFQDKELYTGASRNSIVSKTMTLETAPLSETPVMAIDITNQANLIPAKNNFVKQNFNCESAKAVEENFQKTNCEEVSSADNIEAPVAKIVQESLNERNEKHIGVLVKNVGYSKKICDISTPHPIEVKDEYHDSRSQKTFEKIQKDDNDNSKSQEQQIVVVNKVSAVENTSQEGETDQFNSSNNISQTFDNDNTSVGKKRMLDNSGVLLNTRNYKKGKVNEPNEILTDNSLSSVVIAKPGSFECILPAFSSSSGYPSPEFDNEDAATSDKSSLQKSSSESDTSRSVSFSSFVVKSNSTKRMSFSEKADNDVGLVVNVSNRSQETAVIEELVEMNNTAERSSTLMIKQNSSQEDEDISFRADQKIDQQEDATNSNAVVSIHSRQLIPTSSNANQLTRTNCDNHNLDRLSNQVVLSNNENNKQFGNMFDLNRWGPLQQMGSRGKLISIGRLLGEVESHQLRALSNDEKNGLENELLKLIMKLRGMN</sequence>
<evidence type="ECO:0000256" key="5">
    <source>
        <dbReference type="ARBA" id="ARBA00023242"/>
    </source>
</evidence>
<evidence type="ECO:0000256" key="3">
    <source>
        <dbReference type="ARBA" id="ARBA00022454"/>
    </source>
</evidence>
<evidence type="ECO:0000256" key="1">
    <source>
        <dbReference type="ARBA" id="ARBA00004123"/>
    </source>
</evidence>
<evidence type="ECO:0000256" key="2">
    <source>
        <dbReference type="ARBA" id="ARBA00004574"/>
    </source>
</evidence>
<dbReference type="GO" id="GO:0140445">
    <property type="term" value="C:chromosome, telomeric repeat region"/>
    <property type="evidence" value="ECO:0007669"/>
    <property type="project" value="TreeGrafter"/>
</dbReference>
<keyword evidence="6" id="KW-0131">Cell cycle</keyword>
<evidence type="ECO:0000313" key="10">
    <source>
        <dbReference type="Proteomes" id="UP000094236"/>
    </source>
</evidence>
<dbReference type="Pfam" id="PF12231">
    <property type="entry name" value="Rif1_N"/>
    <property type="match status" value="1"/>
</dbReference>
<evidence type="ECO:0000313" key="9">
    <source>
        <dbReference type="EMBL" id="ODV97328.1"/>
    </source>
</evidence>
<dbReference type="OrthoDB" id="4070686at2759"/>
<proteinExistence type="predicted"/>
<feature type="compositionally biased region" description="Basic and acidic residues" evidence="7">
    <location>
        <begin position="1"/>
        <end position="11"/>
    </location>
</feature>
<feature type="compositionally biased region" description="Polar residues" evidence="7">
    <location>
        <begin position="1602"/>
        <end position="1629"/>
    </location>
</feature>
<dbReference type="EMBL" id="KV454012">
    <property type="protein sequence ID" value="ODV97328.1"/>
    <property type="molecule type" value="Genomic_DNA"/>
</dbReference>
<keyword evidence="10" id="KW-1185">Reference proteome</keyword>
<feature type="region of interest" description="Disordered" evidence="7">
    <location>
        <begin position="1686"/>
        <end position="1715"/>
    </location>
</feature>
<dbReference type="PANTHER" id="PTHR22928:SF3">
    <property type="entry name" value="TELOMERE-ASSOCIATED PROTEIN RIF1"/>
    <property type="match status" value="1"/>
</dbReference>
<accession>A0A1E4U077</accession>
<evidence type="ECO:0000256" key="4">
    <source>
        <dbReference type="ARBA" id="ARBA00022895"/>
    </source>
</evidence>
<dbReference type="Proteomes" id="UP000094236">
    <property type="component" value="Unassembled WGS sequence"/>
</dbReference>
<feature type="region of interest" description="Disordered" evidence="7">
    <location>
        <begin position="1"/>
        <end position="36"/>
    </location>
</feature>
<feature type="compositionally biased region" description="Basic residues" evidence="7">
    <location>
        <begin position="24"/>
        <end position="36"/>
    </location>
</feature>
<dbReference type="PANTHER" id="PTHR22928">
    <property type="entry name" value="TELOMERE-ASSOCIATED PROTEIN RIF1"/>
    <property type="match status" value="1"/>
</dbReference>